<accession>A0ABQ4QZ10</accession>
<comment type="caution">
    <text evidence="2">The sequence shown here is derived from an EMBL/GenBank/DDBJ whole genome shotgun (WGS) entry which is preliminary data.</text>
</comment>
<reference evidence="2" key="2">
    <citation type="submission" date="2021-08" db="EMBL/GenBank/DDBJ databases">
        <authorList>
            <person name="Tani A."/>
            <person name="Ola A."/>
            <person name="Ogura Y."/>
            <person name="Katsura K."/>
            <person name="Hayashi T."/>
        </authorList>
    </citation>
    <scope>NUCLEOTIDE SEQUENCE</scope>
    <source>
        <strain evidence="2">KCTC 52305</strain>
    </source>
</reference>
<organism evidence="2 3">
    <name type="scientific">Methylobacterium crusticola</name>
    <dbReference type="NCBI Taxonomy" id="1697972"/>
    <lineage>
        <taxon>Bacteria</taxon>
        <taxon>Pseudomonadati</taxon>
        <taxon>Pseudomonadota</taxon>
        <taxon>Alphaproteobacteria</taxon>
        <taxon>Hyphomicrobiales</taxon>
        <taxon>Methylobacteriaceae</taxon>
        <taxon>Methylobacterium</taxon>
    </lineage>
</organism>
<evidence type="ECO:0000256" key="1">
    <source>
        <dbReference type="SAM" id="MobiDB-lite"/>
    </source>
</evidence>
<keyword evidence="3" id="KW-1185">Reference proteome</keyword>
<feature type="region of interest" description="Disordered" evidence="1">
    <location>
        <begin position="25"/>
        <end position="48"/>
    </location>
</feature>
<reference evidence="2" key="1">
    <citation type="journal article" date="2021" name="Front. Microbiol.">
        <title>Comprehensive Comparative Genomics and Phenotyping of Methylobacterium Species.</title>
        <authorList>
            <person name="Alessa O."/>
            <person name="Ogura Y."/>
            <person name="Fujitani Y."/>
            <person name="Takami H."/>
            <person name="Hayashi T."/>
            <person name="Sahin N."/>
            <person name="Tani A."/>
        </authorList>
    </citation>
    <scope>NUCLEOTIDE SEQUENCE</scope>
    <source>
        <strain evidence="2">KCTC 52305</strain>
    </source>
</reference>
<gene>
    <name evidence="2" type="ORF">OPKNFCMD_2617</name>
</gene>
<protein>
    <submittedName>
        <fullName evidence="2">Uncharacterized protein</fullName>
    </submittedName>
</protein>
<evidence type="ECO:0000313" key="3">
    <source>
        <dbReference type="Proteomes" id="UP001055167"/>
    </source>
</evidence>
<evidence type="ECO:0000313" key="2">
    <source>
        <dbReference type="EMBL" id="GJD49881.1"/>
    </source>
</evidence>
<dbReference type="Proteomes" id="UP001055167">
    <property type="component" value="Unassembled WGS sequence"/>
</dbReference>
<name>A0ABQ4QZ10_9HYPH</name>
<sequence length="48" mass="5051">MLRLIIIVLCLILLVQIETAFHPGASASGSEQDDAVLSVPAPEPPPID</sequence>
<dbReference type="EMBL" id="BPQH01000007">
    <property type="protein sequence ID" value="GJD49881.1"/>
    <property type="molecule type" value="Genomic_DNA"/>
</dbReference>
<proteinExistence type="predicted"/>